<evidence type="ECO:0000313" key="2">
    <source>
        <dbReference type="Proteomes" id="UP000822688"/>
    </source>
</evidence>
<dbReference type="OrthoDB" id="5034840at2759"/>
<sequence length="237" mass="27148">MRWRERVWRWVNQSAEVYFDGLPRKAFINSLTNCLREYPQLNGRESLIVHRIEELCHSGMERHAAMAVDNRGSTHLQIACLVQGTYQTLLPWFKNDQEKVMEIIRKPVGESSAAAVGVAQRIALLLSFDKFRLVSKGLRHMEADFGKAFVVEHHEKPGFHRARVSRCLYHSVFTAEGNPELTPIFCALDSMWFDQLKPQKHGVEFQRPTTLARGNSACDFVLRRIPGRSVTQGQAQS</sequence>
<dbReference type="Pfam" id="PF14196">
    <property type="entry name" value="ATC_hydrolase"/>
    <property type="match status" value="1"/>
</dbReference>
<accession>A0A8T0HE34</accession>
<dbReference type="AlphaFoldDB" id="A0A8T0HE34"/>
<dbReference type="InterPro" id="IPR026002">
    <property type="entry name" value="ATC_hydrolase-like"/>
</dbReference>
<evidence type="ECO:0000313" key="1">
    <source>
        <dbReference type="EMBL" id="KAG0569205.1"/>
    </source>
</evidence>
<organism evidence="1 2">
    <name type="scientific">Ceratodon purpureus</name>
    <name type="common">Fire moss</name>
    <name type="synonym">Dicranum purpureum</name>
    <dbReference type="NCBI Taxonomy" id="3225"/>
    <lineage>
        <taxon>Eukaryota</taxon>
        <taxon>Viridiplantae</taxon>
        <taxon>Streptophyta</taxon>
        <taxon>Embryophyta</taxon>
        <taxon>Bryophyta</taxon>
        <taxon>Bryophytina</taxon>
        <taxon>Bryopsida</taxon>
        <taxon>Dicranidae</taxon>
        <taxon>Pseudoditrichales</taxon>
        <taxon>Ditrichaceae</taxon>
        <taxon>Ceratodon</taxon>
    </lineage>
</organism>
<evidence type="ECO:0008006" key="3">
    <source>
        <dbReference type="Google" id="ProtNLM"/>
    </source>
</evidence>
<comment type="caution">
    <text evidence="1">The sequence shown here is derived from an EMBL/GenBank/DDBJ whole genome shotgun (WGS) entry which is preliminary data.</text>
</comment>
<gene>
    <name evidence="1" type="ORF">KC19_6G073100</name>
</gene>
<reference evidence="1 2" key="1">
    <citation type="submission" date="2020-06" db="EMBL/GenBank/DDBJ databases">
        <title>WGS assembly of Ceratodon purpureus strain R40.</title>
        <authorList>
            <person name="Carey S.B."/>
            <person name="Jenkins J."/>
            <person name="Shu S."/>
            <person name="Lovell J.T."/>
            <person name="Sreedasyam A."/>
            <person name="Maumus F."/>
            <person name="Tiley G.P."/>
            <person name="Fernandez-Pozo N."/>
            <person name="Barry K."/>
            <person name="Chen C."/>
            <person name="Wang M."/>
            <person name="Lipzen A."/>
            <person name="Daum C."/>
            <person name="Saski C.A."/>
            <person name="Payton A.C."/>
            <person name="Mcbreen J.C."/>
            <person name="Conrad R.E."/>
            <person name="Kollar L.M."/>
            <person name="Olsson S."/>
            <person name="Huttunen S."/>
            <person name="Landis J.B."/>
            <person name="Wickett N.J."/>
            <person name="Johnson M.G."/>
            <person name="Rensing S.A."/>
            <person name="Grimwood J."/>
            <person name="Schmutz J."/>
            <person name="Mcdaniel S.F."/>
        </authorList>
    </citation>
    <scope>NUCLEOTIDE SEQUENCE [LARGE SCALE GENOMIC DNA]</scope>
    <source>
        <strain evidence="1 2">R40</strain>
    </source>
</reference>
<name>A0A8T0HE34_CERPU</name>
<protein>
    <recommendedName>
        <fullName evidence="3">L-2-amino-thiazoline-4-carboxylic acid hydrolase</fullName>
    </recommendedName>
</protein>
<keyword evidence="2" id="KW-1185">Reference proteome</keyword>
<proteinExistence type="predicted"/>
<dbReference type="Proteomes" id="UP000822688">
    <property type="component" value="Chromosome 6"/>
</dbReference>
<dbReference type="EMBL" id="CM026427">
    <property type="protein sequence ID" value="KAG0569205.1"/>
    <property type="molecule type" value="Genomic_DNA"/>
</dbReference>